<evidence type="ECO:0000313" key="2">
    <source>
        <dbReference type="EMBL" id="KAI7836911.1"/>
    </source>
</evidence>
<dbReference type="PROSITE" id="PS51257">
    <property type="entry name" value="PROKAR_LIPOPROTEIN"/>
    <property type="match status" value="1"/>
</dbReference>
<sequence>MIRKPPLSTLPSSQLATSCSCKSISATANRRVSSRQQARKCVGRPQEQQEQQEEEEEEQQQQQQQQRTLRRFGRLGKRAAGGMRMDSVGSDGSEAVLMRDPRHLWLSVDEACSHVGANAFRLVAGIYDASGAKLLGTAVSPPIR</sequence>
<proteinExistence type="predicted"/>
<evidence type="ECO:0000313" key="3">
    <source>
        <dbReference type="Proteomes" id="UP001205105"/>
    </source>
</evidence>
<name>A0AAD5DIQ5_9CHLO</name>
<evidence type="ECO:0000256" key="1">
    <source>
        <dbReference type="SAM" id="MobiDB-lite"/>
    </source>
</evidence>
<dbReference type="Proteomes" id="UP001205105">
    <property type="component" value="Unassembled WGS sequence"/>
</dbReference>
<accession>A0AAD5DIQ5</accession>
<feature type="region of interest" description="Disordered" evidence="1">
    <location>
        <begin position="28"/>
        <end position="92"/>
    </location>
</feature>
<comment type="caution">
    <text evidence="2">The sequence shown here is derived from an EMBL/GenBank/DDBJ whole genome shotgun (WGS) entry which is preliminary data.</text>
</comment>
<feature type="compositionally biased region" description="Acidic residues" evidence="1">
    <location>
        <begin position="50"/>
        <end position="59"/>
    </location>
</feature>
<protein>
    <submittedName>
        <fullName evidence="2">Uncharacterized protein</fullName>
    </submittedName>
</protein>
<keyword evidence="3" id="KW-1185">Reference proteome</keyword>
<dbReference type="EMBL" id="JADXDR010000170">
    <property type="protein sequence ID" value="KAI7836911.1"/>
    <property type="molecule type" value="Genomic_DNA"/>
</dbReference>
<organism evidence="2 3">
    <name type="scientific">Chlorella ohadii</name>
    <dbReference type="NCBI Taxonomy" id="2649997"/>
    <lineage>
        <taxon>Eukaryota</taxon>
        <taxon>Viridiplantae</taxon>
        <taxon>Chlorophyta</taxon>
        <taxon>core chlorophytes</taxon>
        <taxon>Trebouxiophyceae</taxon>
        <taxon>Chlorellales</taxon>
        <taxon>Chlorellaceae</taxon>
        <taxon>Chlorella clade</taxon>
        <taxon>Chlorella</taxon>
    </lineage>
</organism>
<dbReference type="AlphaFoldDB" id="A0AAD5DIQ5"/>
<feature type="compositionally biased region" description="Basic residues" evidence="1">
    <location>
        <begin position="68"/>
        <end position="77"/>
    </location>
</feature>
<reference evidence="2" key="1">
    <citation type="submission" date="2020-11" db="EMBL/GenBank/DDBJ databases">
        <title>Chlorella ohadii genome sequencing and assembly.</title>
        <authorList>
            <person name="Murik O."/>
            <person name="Treves H."/>
            <person name="Kedem I."/>
            <person name="Shotland Y."/>
            <person name="Kaplan A."/>
        </authorList>
    </citation>
    <scope>NUCLEOTIDE SEQUENCE</scope>
    <source>
        <strain evidence="2">1</strain>
    </source>
</reference>
<gene>
    <name evidence="2" type="ORF">COHA_009243</name>
</gene>